<dbReference type="STRING" id="659014.SAMN04487996_10994"/>
<feature type="domain" description="HEPN" evidence="1">
    <location>
        <begin position="15"/>
        <end position="124"/>
    </location>
</feature>
<proteinExistence type="predicted"/>
<dbReference type="SMART" id="SM00748">
    <property type="entry name" value="HEPN"/>
    <property type="match status" value="1"/>
</dbReference>
<dbReference type="Pfam" id="PF05168">
    <property type="entry name" value="HEPN"/>
    <property type="match status" value="1"/>
</dbReference>
<dbReference type="RefSeq" id="WP_090151836.1">
    <property type="nucleotide sequence ID" value="NZ_FNAN01000009.1"/>
</dbReference>
<evidence type="ECO:0000313" key="3">
    <source>
        <dbReference type="Proteomes" id="UP000198748"/>
    </source>
</evidence>
<protein>
    <submittedName>
        <fullName evidence="2">HEPN domain-containing protein</fullName>
    </submittedName>
</protein>
<evidence type="ECO:0000259" key="1">
    <source>
        <dbReference type="PROSITE" id="PS50910"/>
    </source>
</evidence>
<dbReference type="PROSITE" id="PS50910">
    <property type="entry name" value="HEPN"/>
    <property type="match status" value="1"/>
</dbReference>
<dbReference type="InterPro" id="IPR007842">
    <property type="entry name" value="HEPN_dom"/>
</dbReference>
<gene>
    <name evidence="2" type="ORF">SAMN04487996_10994</name>
</gene>
<dbReference type="EMBL" id="FNAN01000009">
    <property type="protein sequence ID" value="SDF16021.1"/>
    <property type="molecule type" value="Genomic_DNA"/>
</dbReference>
<reference evidence="3" key="1">
    <citation type="submission" date="2016-10" db="EMBL/GenBank/DDBJ databases">
        <authorList>
            <person name="Varghese N."/>
            <person name="Submissions S."/>
        </authorList>
    </citation>
    <scope>NUCLEOTIDE SEQUENCE [LARGE SCALE GENOMIC DNA]</scope>
    <source>
        <strain evidence="3">DSM 25329</strain>
    </source>
</reference>
<name>A0A1G7ITK9_9BACT</name>
<dbReference type="AlphaFoldDB" id="A0A1G7ITK9"/>
<keyword evidence="3" id="KW-1185">Reference proteome</keyword>
<accession>A0A1G7ITK9</accession>
<dbReference type="SUPFAM" id="SSF81593">
    <property type="entry name" value="Nucleotidyltransferase substrate binding subunit/domain"/>
    <property type="match status" value="1"/>
</dbReference>
<dbReference type="OrthoDB" id="9808176at2"/>
<dbReference type="Proteomes" id="UP000198748">
    <property type="component" value="Unassembled WGS sequence"/>
</dbReference>
<organism evidence="2 3">
    <name type="scientific">Dyadobacter soli</name>
    <dbReference type="NCBI Taxonomy" id="659014"/>
    <lineage>
        <taxon>Bacteria</taxon>
        <taxon>Pseudomonadati</taxon>
        <taxon>Bacteroidota</taxon>
        <taxon>Cytophagia</taxon>
        <taxon>Cytophagales</taxon>
        <taxon>Spirosomataceae</taxon>
        <taxon>Dyadobacter</taxon>
    </lineage>
</organism>
<dbReference type="Gene3D" id="1.20.120.330">
    <property type="entry name" value="Nucleotidyltransferases domain 2"/>
    <property type="match status" value="1"/>
</dbReference>
<evidence type="ECO:0000313" key="2">
    <source>
        <dbReference type="EMBL" id="SDF16021.1"/>
    </source>
</evidence>
<sequence length="133" mass="15927">MGESFDENKTYQHWIETSDRDFETMEHLYKSADYHWSLFIGHIVLEKLLKACVVKSTLAHAPFTHDLVRLAKSTDLEFSDEQLDWMDTITTFNINTRYDSYRQSFYLKCTPDFTSNWITKIKQLRSWIKEKQS</sequence>